<evidence type="ECO:0000313" key="1">
    <source>
        <dbReference type="EMBL" id="KAF7820209.1"/>
    </source>
</evidence>
<reference evidence="1" key="1">
    <citation type="submission" date="2020-09" db="EMBL/GenBank/DDBJ databases">
        <title>Genome-Enabled Discovery of Anthraquinone Biosynthesis in Senna tora.</title>
        <authorList>
            <person name="Kang S.-H."/>
            <person name="Pandey R.P."/>
            <person name="Lee C.-M."/>
            <person name="Sim J.-S."/>
            <person name="Jeong J.-T."/>
            <person name="Choi B.-S."/>
            <person name="Jung M."/>
            <person name="Ginzburg D."/>
            <person name="Zhao K."/>
            <person name="Won S.Y."/>
            <person name="Oh T.-J."/>
            <person name="Yu Y."/>
            <person name="Kim N.-H."/>
            <person name="Lee O.R."/>
            <person name="Lee T.-H."/>
            <person name="Bashyal P."/>
            <person name="Kim T.-S."/>
            <person name="Lee W.-H."/>
            <person name="Kawkins C."/>
            <person name="Kim C.-K."/>
            <person name="Kim J.S."/>
            <person name="Ahn B.O."/>
            <person name="Rhee S.Y."/>
            <person name="Sohng J.K."/>
        </authorList>
    </citation>
    <scope>NUCLEOTIDE SEQUENCE</scope>
    <source>
        <tissue evidence="1">Leaf</tissue>
    </source>
</reference>
<accession>A0A834TFV2</accession>
<proteinExistence type="predicted"/>
<dbReference type="EMBL" id="JAAIUW010000008">
    <property type="protein sequence ID" value="KAF7820209.1"/>
    <property type="molecule type" value="Genomic_DNA"/>
</dbReference>
<protein>
    <submittedName>
        <fullName evidence="1">Fasciclin-like arabinogalactan protein 11</fullName>
    </submittedName>
</protein>
<evidence type="ECO:0000313" key="2">
    <source>
        <dbReference type="Proteomes" id="UP000634136"/>
    </source>
</evidence>
<comment type="caution">
    <text evidence="1">The sequence shown here is derived from an EMBL/GenBank/DDBJ whole genome shotgun (WGS) entry which is preliminary data.</text>
</comment>
<keyword evidence="2" id="KW-1185">Reference proteome</keyword>
<gene>
    <name evidence="1" type="ORF">G2W53_025664</name>
</gene>
<dbReference type="Proteomes" id="UP000634136">
    <property type="component" value="Unassembled WGS sequence"/>
</dbReference>
<dbReference type="AlphaFoldDB" id="A0A834TFV2"/>
<organism evidence="1 2">
    <name type="scientific">Senna tora</name>
    <dbReference type="NCBI Taxonomy" id="362788"/>
    <lineage>
        <taxon>Eukaryota</taxon>
        <taxon>Viridiplantae</taxon>
        <taxon>Streptophyta</taxon>
        <taxon>Embryophyta</taxon>
        <taxon>Tracheophyta</taxon>
        <taxon>Spermatophyta</taxon>
        <taxon>Magnoliopsida</taxon>
        <taxon>eudicotyledons</taxon>
        <taxon>Gunneridae</taxon>
        <taxon>Pentapetalae</taxon>
        <taxon>rosids</taxon>
        <taxon>fabids</taxon>
        <taxon>Fabales</taxon>
        <taxon>Fabaceae</taxon>
        <taxon>Caesalpinioideae</taxon>
        <taxon>Cassia clade</taxon>
        <taxon>Senna</taxon>
    </lineage>
</organism>
<sequence length="92" mass="10147">MRKSYTLVKSSPCSNAIGVAQSVKIIKCDEIGGEHVELDELVHLLIVEGIEESGLEAGECIISRSEQERTTVKGQVPPPTTELKWWRNNGRA</sequence>
<name>A0A834TFV2_9FABA</name>